<reference evidence="2" key="1">
    <citation type="submission" date="2022-11" db="UniProtKB">
        <authorList>
            <consortium name="WormBaseParasite"/>
        </authorList>
    </citation>
    <scope>IDENTIFICATION</scope>
</reference>
<sequence>MLKDMNRNKYKAILEFFNGVASKNYLKQAKDFFDVYKYQLSTVLKTLKFNDSLDTLNDPADDLPKMTKEILDNNDLGIDFSSQIFSFEAKTEIEIGKILIAIIYHLKLNKPDLFDVGLQHVDTRQNFDLEIQHIILFLENKEQWPRDGWPEVLDTPLPMDMSDRVKPLPSIHSATISRTPLRRSMRQPNTSPFKRVSSDSPITKTKNRDYANKIKTLQREVIQWRQDCEYLDHKYGELLLENKVYKEENQKLKTSVENAKLKLQDYQSLIYDFDKLKSEEGNLQKQVKKLKESNENLSEELHYKKKELEAAISDANDKEDQIESLQKEKETLKKQVDDLKDELIEAKSDRDVMQKRFNEAENALKRKHQENEMLKMQNSEMSRMSLSVADQSNMILTDENERLRDQITQISREFEDEKNELKQEHEQKENLLNDEIERLNTKLTEVVRDSEKRKVEVESYKKLESEKTAEILKCRSQISETTGKFDAMKEIAAEWEIKYKEEHEKLLQVQGIKDHLLRKEKVLEETVETQNDEISVFKRKQIGALATKCFCENISKKERIPILQENEPPSFYRKRIIYRSPQEFYFNCSK</sequence>
<evidence type="ECO:0000313" key="1">
    <source>
        <dbReference type="Proteomes" id="UP000887580"/>
    </source>
</evidence>
<dbReference type="WBParaSite" id="PS1159_v2.g3672.t1">
    <property type="protein sequence ID" value="PS1159_v2.g3672.t1"/>
    <property type="gene ID" value="PS1159_v2.g3672"/>
</dbReference>
<protein>
    <submittedName>
        <fullName evidence="2">Uncharacterized protein</fullName>
    </submittedName>
</protein>
<organism evidence="1 2">
    <name type="scientific">Panagrolaimus sp. PS1159</name>
    <dbReference type="NCBI Taxonomy" id="55785"/>
    <lineage>
        <taxon>Eukaryota</taxon>
        <taxon>Metazoa</taxon>
        <taxon>Ecdysozoa</taxon>
        <taxon>Nematoda</taxon>
        <taxon>Chromadorea</taxon>
        <taxon>Rhabditida</taxon>
        <taxon>Tylenchina</taxon>
        <taxon>Panagrolaimomorpha</taxon>
        <taxon>Panagrolaimoidea</taxon>
        <taxon>Panagrolaimidae</taxon>
        <taxon>Panagrolaimus</taxon>
    </lineage>
</organism>
<evidence type="ECO:0000313" key="2">
    <source>
        <dbReference type="WBParaSite" id="PS1159_v2.g3672.t1"/>
    </source>
</evidence>
<name>A0AC35GCX5_9BILA</name>
<accession>A0AC35GCX5</accession>
<proteinExistence type="predicted"/>
<dbReference type="Proteomes" id="UP000887580">
    <property type="component" value="Unplaced"/>
</dbReference>